<evidence type="ECO:0000313" key="5">
    <source>
        <dbReference type="EMBL" id="KAK1267709.1"/>
    </source>
</evidence>
<keyword evidence="2" id="KW-0479">Metal-binding</keyword>
<organism evidence="5 6">
    <name type="scientific">Acorus gramineus</name>
    <name type="common">Dwarf sweet flag</name>
    <dbReference type="NCBI Taxonomy" id="55184"/>
    <lineage>
        <taxon>Eukaryota</taxon>
        <taxon>Viridiplantae</taxon>
        <taxon>Streptophyta</taxon>
        <taxon>Embryophyta</taxon>
        <taxon>Tracheophyta</taxon>
        <taxon>Spermatophyta</taxon>
        <taxon>Magnoliopsida</taxon>
        <taxon>Liliopsida</taxon>
        <taxon>Acoraceae</taxon>
        <taxon>Acorus</taxon>
    </lineage>
</organism>
<dbReference type="Pfam" id="PF16187">
    <property type="entry name" value="Peptidase_M16_M"/>
    <property type="match status" value="2"/>
</dbReference>
<evidence type="ECO:0000259" key="3">
    <source>
        <dbReference type="Pfam" id="PF16187"/>
    </source>
</evidence>
<accession>A0AAV9AU85</accession>
<reference evidence="5" key="2">
    <citation type="submission" date="2023-06" db="EMBL/GenBank/DDBJ databases">
        <authorList>
            <person name="Ma L."/>
            <person name="Liu K.-W."/>
            <person name="Li Z."/>
            <person name="Hsiao Y.-Y."/>
            <person name="Qi Y."/>
            <person name="Fu T."/>
            <person name="Tang G."/>
            <person name="Zhang D."/>
            <person name="Sun W.-H."/>
            <person name="Liu D.-K."/>
            <person name="Li Y."/>
            <person name="Chen G.-Z."/>
            <person name="Liu X.-D."/>
            <person name="Liao X.-Y."/>
            <person name="Jiang Y.-T."/>
            <person name="Yu X."/>
            <person name="Hao Y."/>
            <person name="Huang J."/>
            <person name="Zhao X.-W."/>
            <person name="Ke S."/>
            <person name="Chen Y.-Y."/>
            <person name="Wu W.-L."/>
            <person name="Hsu J.-L."/>
            <person name="Lin Y.-F."/>
            <person name="Huang M.-D."/>
            <person name="Li C.-Y."/>
            <person name="Huang L."/>
            <person name="Wang Z.-W."/>
            <person name="Zhao X."/>
            <person name="Zhong W.-Y."/>
            <person name="Peng D.-H."/>
            <person name="Ahmad S."/>
            <person name="Lan S."/>
            <person name="Zhang J.-S."/>
            <person name="Tsai W.-C."/>
            <person name="Van De Peer Y."/>
            <person name="Liu Z.-J."/>
        </authorList>
    </citation>
    <scope>NUCLEOTIDE SEQUENCE</scope>
    <source>
        <strain evidence="5">SCP</strain>
        <tissue evidence="5">Leaves</tissue>
    </source>
</reference>
<keyword evidence="6" id="KW-1185">Reference proteome</keyword>
<sequence length="489" mass="57059">MPYQLYPVEDWLVAQSLPSNFSPSSIQMILDELTPNNVRIFWESTKFEGCTELVEPWYRTSYSLEKISPSLIQQWREAAPDVSLHLPAPNVFIPTDLTIKDFHDKVTVVGYNNKMRLLLDKIIGMIMHFEIKADRFDVIKETVTKEYQNFKFQQPYQQAMYYCSLILEDHSWPWIEELEVLPHLRADDLANFFPVMLAKAFLECYVAGNMQSKEAESIVNHIEDVLFHGSQPMCKPLFPSQHLTKRIIKLERGLGYLYPVACLNESDVNSSLVHYIQVHPDDIKMNVKLQLFALIAKQPAFHQLRSVEQLGYITALMQRNDSGIRGLQFIIQSSVKDPVHLHDRVEAFLKMFENRLYEMSGKEYKSNVTALIDMKLEKHKNLREESSFYWREIMDGTLRFDRKESEVAALRELPQQELIDFFNEHIKVGAPRRKTLTIQVFGKLHSSEYNDVISEKGESQSTRIKDIFTFRRSRPLYGSFRGGFGHMKL</sequence>
<reference evidence="5" key="1">
    <citation type="journal article" date="2023" name="Nat. Commun.">
        <title>Diploid and tetraploid genomes of Acorus and the evolution of monocots.</title>
        <authorList>
            <person name="Ma L."/>
            <person name="Liu K.W."/>
            <person name="Li Z."/>
            <person name="Hsiao Y.Y."/>
            <person name="Qi Y."/>
            <person name="Fu T."/>
            <person name="Tang G.D."/>
            <person name="Zhang D."/>
            <person name="Sun W.H."/>
            <person name="Liu D.K."/>
            <person name="Li Y."/>
            <person name="Chen G.Z."/>
            <person name="Liu X.D."/>
            <person name="Liao X.Y."/>
            <person name="Jiang Y.T."/>
            <person name="Yu X."/>
            <person name="Hao Y."/>
            <person name="Huang J."/>
            <person name="Zhao X.W."/>
            <person name="Ke S."/>
            <person name="Chen Y.Y."/>
            <person name="Wu W.L."/>
            <person name="Hsu J.L."/>
            <person name="Lin Y.F."/>
            <person name="Huang M.D."/>
            <person name="Li C.Y."/>
            <person name="Huang L."/>
            <person name="Wang Z.W."/>
            <person name="Zhao X."/>
            <person name="Zhong W.Y."/>
            <person name="Peng D.H."/>
            <person name="Ahmad S."/>
            <person name="Lan S."/>
            <person name="Zhang J.S."/>
            <person name="Tsai W.C."/>
            <person name="Van de Peer Y."/>
            <person name="Liu Z.J."/>
        </authorList>
    </citation>
    <scope>NUCLEOTIDE SEQUENCE</scope>
    <source>
        <strain evidence="5">SCP</strain>
    </source>
</reference>
<comment type="caution">
    <text evidence="5">The sequence shown here is derived from an EMBL/GenBank/DDBJ whole genome shotgun (WGS) entry which is preliminary data.</text>
</comment>
<dbReference type="Gene3D" id="3.30.830.10">
    <property type="entry name" value="Metalloenzyme, LuxS/M16 peptidase-like"/>
    <property type="match status" value="3"/>
</dbReference>
<dbReference type="GO" id="GO:0046872">
    <property type="term" value="F:metal ion binding"/>
    <property type="evidence" value="ECO:0007669"/>
    <property type="project" value="UniProtKB-KW"/>
</dbReference>
<dbReference type="GO" id="GO:0005739">
    <property type="term" value="C:mitochondrion"/>
    <property type="evidence" value="ECO:0007669"/>
    <property type="project" value="TreeGrafter"/>
</dbReference>
<dbReference type="GO" id="GO:0004222">
    <property type="term" value="F:metalloendopeptidase activity"/>
    <property type="evidence" value="ECO:0007669"/>
    <property type="project" value="TreeGrafter"/>
</dbReference>
<dbReference type="GO" id="GO:0051603">
    <property type="term" value="P:proteolysis involved in protein catabolic process"/>
    <property type="evidence" value="ECO:0007669"/>
    <property type="project" value="TreeGrafter"/>
</dbReference>
<dbReference type="AlphaFoldDB" id="A0AAV9AU85"/>
<dbReference type="SUPFAM" id="SSF63411">
    <property type="entry name" value="LuxS/MPP-like metallohydrolase"/>
    <property type="match status" value="3"/>
</dbReference>
<evidence type="ECO:0000256" key="1">
    <source>
        <dbReference type="ARBA" id="ARBA00001947"/>
    </source>
</evidence>
<gene>
    <name evidence="5" type="ORF">QJS04_geneDACA015609</name>
</gene>
<evidence type="ECO:0000256" key="2">
    <source>
        <dbReference type="ARBA" id="ARBA00022723"/>
    </source>
</evidence>
<evidence type="ECO:0000259" key="4">
    <source>
        <dbReference type="Pfam" id="PF22456"/>
    </source>
</evidence>
<dbReference type="InterPro" id="IPR054734">
    <property type="entry name" value="PqqF-like_C_4"/>
</dbReference>
<protein>
    <submittedName>
        <fullName evidence="5">Zinc-metallopeptidase, peroxisomal</fullName>
    </submittedName>
</protein>
<dbReference type="GO" id="GO:0005829">
    <property type="term" value="C:cytosol"/>
    <property type="evidence" value="ECO:0007669"/>
    <property type="project" value="TreeGrafter"/>
</dbReference>
<proteinExistence type="predicted"/>
<dbReference type="Proteomes" id="UP001179952">
    <property type="component" value="Unassembled WGS sequence"/>
</dbReference>
<comment type="cofactor">
    <cofactor evidence="1">
        <name>Zn(2+)</name>
        <dbReference type="ChEBI" id="CHEBI:29105"/>
    </cofactor>
</comment>
<evidence type="ECO:0000313" key="6">
    <source>
        <dbReference type="Proteomes" id="UP001179952"/>
    </source>
</evidence>
<feature type="domain" description="Peptidase M16 middle/third" evidence="3">
    <location>
        <begin position="4"/>
        <end position="101"/>
    </location>
</feature>
<dbReference type="PANTHER" id="PTHR43690">
    <property type="entry name" value="NARDILYSIN"/>
    <property type="match status" value="1"/>
</dbReference>
<name>A0AAV9AU85_ACOGR</name>
<feature type="domain" description="Peptidase M16 middle/third" evidence="3">
    <location>
        <begin position="106"/>
        <end position="179"/>
    </location>
</feature>
<dbReference type="InterPro" id="IPR050626">
    <property type="entry name" value="Peptidase_M16"/>
</dbReference>
<dbReference type="InterPro" id="IPR032632">
    <property type="entry name" value="Peptidase_M16_M"/>
</dbReference>
<dbReference type="GO" id="GO:0043171">
    <property type="term" value="P:peptide catabolic process"/>
    <property type="evidence" value="ECO:0007669"/>
    <property type="project" value="TreeGrafter"/>
</dbReference>
<dbReference type="PANTHER" id="PTHR43690:SF18">
    <property type="entry name" value="INSULIN-DEGRADING ENZYME-RELATED"/>
    <property type="match status" value="1"/>
</dbReference>
<feature type="domain" description="Coenzyme PQQ synthesis protein F-like C-terminal lobe" evidence="4">
    <location>
        <begin position="291"/>
        <end position="390"/>
    </location>
</feature>
<dbReference type="InterPro" id="IPR011249">
    <property type="entry name" value="Metalloenz_LuxS/M16"/>
</dbReference>
<dbReference type="FunFam" id="3.30.830.10:FF:000028">
    <property type="entry name" value="Insulin-degrading enzyme-like 1 peroxisomal"/>
    <property type="match status" value="1"/>
</dbReference>
<dbReference type="Pfam" id="PF22456">
    <property type="entry name" value="PqqF-like_C_4"/>
    <property type="match status" value="1"/>
</dbReference>
<dbReference type="EMBL" id="JAUJYN010000007">
    <property type="protein sequence ID" value="KAK1267709.1"/>
    <property type="molecule type" value="Genomic_DNA"/>
</dbReference>